<reference evidence="2" key="1">
    <citation type="submission" date="2020-03" db="EMBL/GenBank/DDBJ databases">
        <title>Genome of Pelagibius litoralis DSM 21314T.</title>
        <authorList>
            <person name="Wang G."/>
        </authorList>
    </citation>
    <scope>NUCLEOTIDE SEQUENCE</scope>
    <source>
        <strain evidence="2">DSM 21314</strain>
    </source>
</reference>
<name>A0A967EX52_9PROT</name>
<keyword evidence="1" id="KW-0732">Signal</keyword>
<dbReference type="RefSeq" id="WP_167221583.1">
    <property type="nucleotide sequence ID" value="NZ_JAAQPH010000002.1"/>
</dbReference>
<feature type="chain" id="PRO_5036694599" description="SmpA / OmlA family protein" evidence="1">
    <location>
        <begin position="26"/>
        <end position="85"/>
    </location>
</feature>
<dbReference type="PROSITE" id="PS51257">
    <property type="entry name" value="PROKAR_LIPOPROTEIN"/>
    <property type="match status" value="1"/>
</dbReference>
<proteinExistence type="predicted"/>
<sequence>MRFFATKIAFVLLLLLAGCFAPSKADIIKKAEGASTRADLESALGEPSEVSKIGPIEKWTYKAADGAVIFLLAGDSVTFEVTEGP</sequence>
<keyword evidence="3" id="KW-1185">Reference proteome</keyword>
<evidence type="ECO:0000313" key="3">
    <source>
        <dbReference type="Proteomes" id="UP000761264"/>
    </source>
</evidence>
<evidence type="ECO:0008006" key="4">
    <source>
        <dbReference type="Google" id="ProtNLM"/>
    </source>
</evidence>
<dbReference type="AlphaFoldDB" id="A0A967EX52"/>
<gene>
    <name evidence="2" type="ORF">HBA54_04005</name>
</gene>
<evidence type="ECO:0000313" key="2">
    <source>
        <dbReference type="EMBL" id="NIA67745.1"/>
    </source>
</evidence>
<dbReference type="EMBL" id="JAAQPH010000002">
    <property type="protein sequence ID" value="NIA67745.1"/>
    <property type="molecule type" value="Genomic_DNA"/>
</dbReference>
<organism evidence="2 3">
    <name type="scientific">Pelagibius litoralis</name>
    <dbReference type="NCBI Taxonomy" id="374515"/>
    <lineage>
        <taxon>Bacteria</taxon>
        <taxon>Pseudomonadati</taxon>
        <taxon>Pseudomonadota</taxon>
        <taxon>Alphaproteobacteria</taxon>
        <taxon>Rhodospirillales</taxon>
        <taxon>Rhodovibrionaceae</taxon>
        <taxon>Pelagibius</taxon>
    </lineage>
</organism>
<feature type="signal peptide" evidence="1">
    <location>
        <begin position="1"/>
        <end position="25"/>
    </location>
</feature>
<protein>
    <recommendedName>
        <fullName evidence="4">SmpA / OmlA family protein</fullName>
    </recommendedName>
</protein>
<accession>A0A967EX52</accession>
<comment type="caution">
    <text evidence="2">The sequence shown here is derived from an EMBL/GenBank/DDBJ whole genome shotgun (WGS) entry which is preliminary data.</text>
</comment>
<dbReference type="Proteomes" id="UP000761264">
    <property type="component" value="Unassembled WGS sequence"/>
</dbReference>
<evidence type="ECO:0000256" key="1">
    <source>
        <dbReference type="SAM" id="SignalP"/>
    </source>
</evidence>